<sequence length="618" mass="70031">MDTDPAAANHVNRLEHTSPSELAAQLPLLFEKLLGPDQEPRLMYSYVVSLRRVFSRERQGVENPESPSRGFSRFGRAALNAGLVPTMKSIIATVNQGNYFVLAIYYGIDTLTRLCNTGTLEQKRALAKQILEHDVLTVIYDRLENYPYFIVRIVASEFLATMSRGSDCFACCRACLAGPGQAEEEMNDPSRRWTTRHVWEGQRRMTIREAVHYAPRRFGILQENVFFGVMDLVAPLPVRKRTTVLEMVRKRPQILGQMLAIASETRPPWHPETQVYSIAAECFASLVNLPMDRVPGVPISVEGGIQREVDEEWAAALEVLRMVTTIPGWINKVYAMWDRVESEPWMAIQVLLDRITDHHNVKDPNALYHILRQRGTSRLSVLRAVVSLTYAPDSVPDFFVLAFLRVAYACSPKPVRLEDIPPTRDGLNTLNLSTERTQEVWRKPHWAATEDHNDPNYSSILYREEFAGPIAFLRLLLLLSERGLLSKIPSWSTVPSYNGDAIEPGVKKPSVSQLKQVTSPAVIRKFVSMSLKRAKELREVYGRKEVQEGKLGDARLSYACASELSVAIVAFLESPEAETELKSRFLDDAKKELVLCLGNAAEMSIRERKHRRDVRRDN</sequence>
<dbReference type="Proteomes" id="UP000886501">
    <property type="component" value="Unassembled WGS sequence"/>
</dbReference>
<evidence type="ECO:0000313" key="1">
    <source>
        <dbReference type="EMBL" id="KAF9647014.1"/>
    </source>
</evidence>
<protein>
    <submittedName>
        <fullName evidence="1">Uncharacterized protein</fullName>
    </submittedName>
</protein>
<evidence type="ECO:0000313" key="2">
    <source>
        <dbReference type="Proteomes" id="UP000886501"/>
    </source>
</evidence>
<gene>
    <name evidence="1" type="ORF">BDM02DRAFT_3270577</name>
</gene>
<reference evidence="1" key="1">
    <citation type="submission" date="2019-10" db="EMBL/GenBank/DDBJ databases">
        <authorList>
            <consortium name="DOE Joint Genome Institute"/>
            <person name="Kuo A."/>
            <person name="Miyauchi S."/>
            <person name="Kiss E."/>
            <person name="Drula E."/>
            <person name="Kohler A."/>
            <person name="Sanchez-Garcia M."/>
            <person name="Andreopoulos B."/>
            <person name="Barry K.W."/>
            <person name="Bonito G."/>
            <person name="Buee M."/>
            <person name="Carver A."/>
            <person name="Chen C."/>
            <person name="Cichocki N."/>
            <person name="Clum A."/>
            <person name="Culley D."/>
            <person name="Crous P.W."/>
            <person name="Fauchery L."/>
            <person name="Girlanda M."/>
            <person name="Hayes R."/>
            <person name="Keri Z."/>
            <person name="Labutti K."/>
            <person name="Lipzen A."/>
            <person name="Lombard V."/>
            <person name="Magnuson J."/>
            <person name="Maillard F."/>
            <person name="Morin E."/>
            <person name="Murat C."/>
            <person name="Nolan M."/>
            <person name="Ohm R."/>
            <person name="Pangilinan J."/>
            <person name="Pereira M."/>
            <person name="Perotto S."/>
            <person name="Peter M."/>
            <person name="Riley R."/>
            <person name="Sitrit Y."/>
            <person name="Stielow B."/>
            <person name="Szollosi G."/>
            <person name="Zifcakova L."/>
            <person name="Stursova M."/>
            <person name="Spatafora J.W."/>
            <person name="Tedersoo L."/>
            <person name="Vaario L.-M."/>
            <person name="Yamada A."/>
            <person name="Yan M."/>
            <person name="Wang P."/>
            <person name="Xu J."/>
            <person name="Bruns T."/>
            <person name="Baldrian P."/>
            <person name="Vilgalys R."/>
            <person name="Henrissat B."/>
            <person name="Grigoriev I.V."/>
            <person name="Hibbett D."/>
            <person name="Nagy L.G."/>
            <person name="Martin F.M."/>
        </authorList>
    </citation>
    <scope>NUCLEOTIDE SEQUENCE</scope>
    <source>
        <strain evidence="1">P2</strain>
    </source>
</reference>
<name>A0ACB6ZBS9_THEGA</name>
<comment type="caution">
    <text evidence="1">The sequence shown here is derived from an EMBL/GenBank/DDBJ whole genome shotgun (WGS) entry which is preliminary data.</text>
</comment>
<keyword evidence="2" id="KW-1185">Reference proteome</keyword>
<accession>A0ACB6ZBS9</accession>
<organism evidence="1 2">
    <name type="scientific">Thelephora ganbajun</name>
    <name type="common">Ganba fungus</name>
    <dbReference type="NCBI Taxonomy" id="370292"/>
    <lineage>
        <taxon>Eukaryota</taxon>
        <taxon>Fungi</taxon>
        <taxon>Dikarya</taxon>
        <taxon>Basidiomycota</taxon>
        <taxon>Agaricomycotina</taxon>
        <taxon>Agaricomycetes</taxon>
        <taxon>Thelephorales</taxon>
        <taxon>Thelephoraceae</taxon>
        <taxon>Thelephora</taxon>
    </lineage>
</organism>
<reference evidence="1" key="2">
    <citation type="journal article" date="2020" name="Nat. Commun.">
        <title>Large-scale genome sequencing of mycorrhizal fungi provides insights into the early evolution of symbiotic traits.</title>
        <authorList>
            <person name="Miyauchi S."/>
            <person name="Kiss E."/>
            <person name="Kuo A."/>
            <person name="Drula E."/>
            <person name="Kohler A."/>
            <person name="Sanchez-Garcia M."/>
            <person name="Morin E."/>
            <person name="Andreopoulos B."/>
            <person name="Barry K.W."/>
            <person name="Bonito G."/>
            <person name="Buee M."/>
            <person name="Carver A."/>
            <person name="Chen C."/>
            <person name="Cichocki N."/>
            <person name="Clum A."/>
            <person name="Culley D."/>
            <person name="Crous P.W."/>
            <person name="Fauchery L."/>
            <person name="Girlanda M."/>
            <person name="Hayes R.D."/>
            <person name="Keri Z."/>
            <person name="LaButti K."/>
            <person name="Lipzen A."/>
            <person name="Lombard V."/>
            <person name="Magnuson J."/>
            <person name="Maillard F."/>
            <person name="Murat C."/>
            <person name="Nolan M."/>
            <person name="Ohm R.A."/>
            <person name="Pangilinan J."/>
            <person name="Pereira M.F."/>
            <person name="Perotto S."/>
            <person name="Peter M."/>
            <person name="Pfister S."/>
            <person name="Riley R."/>
            <person name="Sitrit Y."/>
            <person name="Stielow J.B."/>
            <person name="Szollosi G."/>
            <person name="Zifcakova L."/>
            <person name="Stursova M."/>
            <person name="Spatafora J.W."/>
            <person name="Tedersoo L."/>
            <person name="Vaario L.M."/>
            <person name="Yamada A."/>
            <person name="Yan M."/>
            <person name="Wang P."/>
            <person name="Xu J."/>
            <person name="Bruns T."/>
            <person name="Baldrian P."/>
            <person name="Vilgalys R."/>
            <person name="Dunand C."/>
            <person name="Henrissat B."/>
            <person name="Grigoriev I.V."/>
            <person name="Hibbett D."/>
            <person name="Nagy L.G."/>
            <person name="Martin F.M."/>
        </authorList>
    </citation>
    <scope>NUCLEOTIDE SEQUENCE</scope>
    <source>
        <strain evidence="1">P2</strain>
    </source>
</reference>
<dbReference type="EMBL" id="MU118043">
    <property type="protein sequence ID" value="KAF9647014.1"/>
    <property type="molecule type" value="Genomic_DNA"/>
</dbReference>
<proteinExistence type="predicted"/>